<dbReference type="InterPro" id="IPR018356">
    <property type="entry name" value="Tscrpt_reg_HTH_DeoR_CS"/>
</dbReference>
<dbReference type="Pfam" id="PF08220">
    <property type="entry name" value="HTH_DeoR"/>
    <property type="match status" value="1"/>
</dbReference>
<dbReference type="PANTHER" id="PTHR30363">
    <property type="entry name" value="HTH-TYPE TRANSCRIPTIONAL REGULATOR SRLR-RELATED"/>
    <property type="match status" value="1"/>
</dbReference>
<keyword evidence="6" id="KW-1185">Reference proteome</keyword>
<dbReference type="SMART" id="SM01134">
    <property type="entry name" value="DeoRC"/>
    <property type="match status" value="1"/>
</dbReference>
<dbReference type="InterPro" id="IPR036388">
    <property type="entry name" value="WH-like_DNA-bd_sf"/>
</dbReference>
<feature type="domain" description="HTH deoR-type" evidence="4">
    <location>
        <begin position="3"/>
        <end position="58"/>
    </location>
</feature>
<keyword evidence="3" id="KW-0804">Transcription</keyword>
<sequence length="253" mass="28386">MLANDRQNKILEIITRDGSVKTSQLVDVFEVSLETIRRDFDALEKQGYLEKVYGGAILKEDKNRNITYSFRKNKNVPEKQELAKHAINTINDGDTIALNAGTTNLEIAKLMKDRFSRLTVITNSLMIANELAEIKGINLILAGGIYNKNEYAFLGEVTARFFQNFSVDKAFICVGGISLKIGITDYLIDEVLVEKKIIEIAEQVYILADSSKIDSNTLIKVADLKKDMVIITDSKLGENVKDKYNKKGIDIIN</sequence>
<evidence type="ECO:0000256" key="2">
    <source>
        <dbReference type="ARBA" id="ARBA00023125"/>
    </source>
</evidence>
<dbReference type="AlphaFoldDB" id="A0A7G9GZG6"/>
<dbReference type="Gene3D" id="1.10.10.10">
    <property type="entry name" value="Winged helix-like DNA-binding domain superfamily/Winged helix DNA-binding domain"/>
    <property type="match status" value="1"/>
</dbReference>
<keyword evidence="1" id="KW-0805">Transcription regulation</keyword>
<organism evidence="5 6">
    <name type="scientific">Fusobacterium hominis</name>
    <dbReference type="NCBI Taxonomy" id="2764326"/>
    <lineage>
        <taxon>Bacteria</taxon>
        <taxon>Fusobacteriati</taxon>
        <taxon>Fusobacteriota</taxon>
        <taxon>Fusobacteriia</taxon>
        <taxon>Fusobacteriales</taxon>
        <taxon>Fusobacteriaceae</taxon>
        <taxon>Fusobacterium</taxon>
    </lineage>
</organism>
<protein>
    <submittedName>
        <fullName evidence="5">DeoR/GlpR transcriptional regulator</fullName>
    </submittedName>
</protein>
<proteinExistence type="predicted"/>
<dbReference type="SMART" id="SM00420">
    <property type="entry name" value="HTH_DEOR"/>
    <property type="match status" value="1"/>
</dbReference>
<dbReference type="Gene3D" id="3.40.50.1360">
    <property type="match status" value="1"/>
</dbReference>
<evidence type="ECO:0000313" key="5">
    <source>
        <dbReference type="EMBL" id="QNM16198.1"/>
    </source>
</evidence>
<dbReference type="PROSITE" id="PS51000">
    <property type="entry name" value="HTH_DEOR_2"/>
    <property type="match status" value="1"/>
</dbReference>
<dbReference type="EMBL" id="CP060637">
    <property type="protein sequence ID" value="QNM16198.1"/>
    <property type="molecule type" value="Genomic_DNA"/>
</dbReference>
<accession>A0A7G9GZG6</accession>
<evidence type="ECO:0000256" key="3">
    <source>
        <dbReference type="ARBA" id="ARBA00023163"/>
    </source>
</evidence>
<dbReference type="PROSITE" id="PS00894">
    <property type="entry name" value="HTH_DEOR_1"/>
    <property type="match status" value="1"/>
</dbReference>
<dbReference type="SUPFAM" id="SSF100950">
    <property type="entry name" value="NagB/RpiA/CoA transferase-like"/>
    <property type="match status" value="1"/>
</dbReference>
<evidence type="ECO:0000259" key="4">
    <source>
        <dbReference type="PROSITE" id="PS51000"/>
    </source>
</evidence>
<dbReference type="InterPro" id="IPR037171">
    <property type="entry name" value="NagB/RpiA_transferase-like"/>
</dbReference>
<keyword evidence="2" id="KW-0238">DNA-binding</keyword>
<dbReference type="InterPro" id="IPR036390">
    <property type="entry name" value="WH_DNA-bd_sf"/>
</dbReference>
<dbReference type="InterPro" id="IPR014036">
    <property type="entry name" value="DeoR-like_C"/>
</dbReference>
<dbReference type="InterPro" id="IPR001034">
    <property type="entry name" value="DeoR_HTH"/>
</dbReference>
<dbReference type="Proteomes" id="UP000515913">
    <property type="component" value="Chromosome"/>
</dbReference>
<gene>
    <name evidence="5" type="ORF">H9Q81_03180</name>
</gene>
<reference evidence="5 6" key="1">
    <citation type="submission" date="2020-08" db="EMBL/GenBank/DDBJ databases">
        <authorList>
            <person name="Liu C."/>
            <person name="Sun Q."/>
        </authorList>
    </citation>
    <scope>NUCLEOTIDE SEQUENCE [LARGE SCALE GENOMIC DNA]</scope>
    <source>
        <strain evidence="5 6">NSJ-57</strain>
    </source>
</reference>
<dbReference type="Pfam" id="PF00455">
    <property type="entry name" value="DeoRC"/>
    <property type="match status" value="1"/>
</dbReference>
<dbReference type="GO" id="GO:0003700">
    <property type="term" value="F:DNA-binding transcription factor activity"/>
    <property type="evidence" value="ECO:0007669"/>
    <property type="project" value="InterPro"/>
</dbReference>
<dbReference type="PANTHER" id="PTHR30363:SF44">
    <property type="entry name" value="AGA OPERON TRANSCRIPTIONAL REPRESSOR-RELATED"/>
    <property type="match status" value="1"/>
</dbReference>
<dbReference type="KEGG" id="fho:H9Q81_03180"/>
<dbReference type="PRINTS" id="PR00037">
    <property type="entry name" value="HTHLACR"/>
</dbReference>
<evidence type="ECO:0000256" key="1">
    <source>
        <dbReference type="ARBA" id="ARBA00023015"/>
    </source>
</evidence>
<evidence type="ECO:0000313" key="6">
    <source>
        <dbReference type="Proteomes" id="UP000515913"/>
    </source>
</evidence>
<dbReference type="InterPro" id="IPR050313">
    <property type="entry name" value="Carb_Metab_HTH_regulators"/>
</dbReference>
<dbReference type="GO" id="GO:0003677">
    <property type="term" value="F:DNA binding"/>
    <property type="evidence" value="ECO:0007669"/>
    <property type="project" value="UniProtKB-KW"/>
</dbReference>
<dbReference type="SUPFAM" id="SSF46785">
    <property type="entry name" value="Winged helix' DNA-binding domain"/>
    <property type="match status" value="1"/>
</dbReference>
<name>A0A7G9GZG6_9FUSO</name>